<name>A0A143HH34_9BACL</name>
<feature type="transmembrane region" description="Helical" evidence="1">
    <location>
        <begin position="30"/>
        <end position="55"/>
    </location>
</feature>
<keyword evidence="1" id="KW-0472">Membrane</keyword>
<protein>
    <recommendedName>
        <fullName evidence="4">Major facilitator superfamily (MFS) profile domain-containing protein</fullName>
    </recommendedName>
</protein>
<sequence>MAIFVGILIAIVGAYVAFLLSTGKSKKRKYIAWGIILMLLISPSISFAIGLSFAVNTKSGWSALVMLYIFPIIFLVGLILFFIGLFEKRAIH</sequence>
<reference evidence="3" key="2">
    <citation type="submission" date="2016-03" db="EMBL/GenBank/DDBJ databases">
        <authorList>
            <person name="Ploux O."/>
        </authorList>
    </citation>
    <scope>NUCLEOTIDE SEQUENCE [LARGE SCALE GENOMIC DNA]</scope>
    <source>
        <strain evidence="3">PP9</strain>
    </source>
</reference>
<dbReference type="STRING" id="241244.ATY39_16335"/>
<proteinExistence type="predicted"/>
<feature type="transmembrane region" description="Helical" evidence="1">
    <location>
        <begin position="6"/>
        <end position="23"/>
    </location>
</feature>
<organism evidence="2 3">
    <name type="scientific">Rummeliibacillus stabekisii</name>
    <dbReference type="NCBI Taxonomy" id="241244"/>
    <lineage>
        <taxon>Bacteria</taxon>
        <taxon>Bacillati</taxon>
        <taxon>Bacillota</taxon>
        <taxon>Bacilli</taxon>
        <taxon>Bacillales</taxon>
        <taxon>Caryophanaceae</taxon>
        <taxon>Rummeliibacillus</taxon>
    </lineage>
</organism>
<feature type="transmembrane region" description="Helical" evidence="1">
    <location>
        <begin position="61"/>
        <end position="86"/>
    </location>
</feature>
<evidence type="ECO:0000313" key="2">
    <source>
        <dbReference type="EMBL" id="AMX00806.1"/>
    </source>
</evidence>
<keyword evidence="1" id="KW-0812">Transmembrane</keyword>
<reference evidence="2 3" key="1">
    <citation type="journal article" date="2016" name="Genome Announc.">
        <title>Whole-Genome Sequence of Rummeliibacillus stabekisii Strain PP9 Isolated from Antarctic Soil.</title>
        <authorList>
            <person name="da Mota F.F."/>
            <person name="Vollu R.E."/>
            <person name="Jurelevicius D."/>
            <person name="Seldin L."/>
        </authorList>
    </citation>
    <scope>NUCLEOTIDE SEQUENCE [LARGE SCALE GENOMIC DNA]</scope>
    <source>
        <strain evidence="2 3">PP9</strain>
    </source>
</reference>
<dbReference type="Proteomes" id="UP000076021">
    <property type="component" value="Chromosome"/>
</dbReference>
<dbReference type="AlphaFoldDB" id="A0A143HH34"/>
<dbReference type="OrthoDB" id="2442156at2"/>
<evidence type="ECO:0008006" key="4">
    <source>
        <dbReference type="Google" id="ProtNLM"/>
    </source>
</evidence>
<accession>A0A143HH34</accession>
<dbReference type="EMBL" id="CP014806">
    <property type="protein sequence ID" value="AMX00806.1"/>
    <property type="molecule type" value="Genomic_DNA"/>
</dbReference>
<dbReference type="KEGG" id="rst:ATY39_16335"/>
<keyword evidence="3" id="KW-1185">Reference proteome</keyword>
<keyword evidence="1" id="KW-1133">Transmembrane helix</keyword>
<dbReference type="RefSeq" id="WP_066791578.1">
    <property type="nucleotide sequence ID" value="NZ_CP014806.1"/>
</dbReference>
<evidence type="ECO:0000313" key="3">
    <source>
        <dbReference type="Proteomes" id="UP000076021"/>
    </source>
</evidence>
<gene>
    <name evidence="2" type="ORF">ATY39_16335</name>
</gene>
<evidence type="ECO:0000256" key="1">
    <source>
        <dbReference type="SAM" id="Phobius"/>
    </source>
</evidence>